<evidence type="ECO:0000256" key="1">
    <source>
        <dbReference type="SAM" id="MobiDB-lite"/>
    </source>
</evidence>
<dbReference type="EMBL" id="CAIX01001803">
    <property type="protein sequence ID" value="CCI50895.1"/>
    <property type="molecule type" value="Genomic_DNA"/>
</dbReference>
<sequence length="313" mass="35784">ITAHSAQSMHERFRKKLRGYTPSQVAHALKLASGDSDLSSEIEEEYVSVTPIKREKRSISPPRDNKRDENTYSSAESDNDSLQSKVRRKRPDRKRTIESTENSSRESSPSSKTVDITKTRMKYPPVLKKLGQLSSKEQEKMLEQPELRRLLQAAHHLLIENESKKSKKIEATKSKTPTPMKPIERPKRPFAEREVIERVEADSGSIGNIIRQIQFESKQDINAVIHALFYASGDIEMATAFLKGGGHKGKEAKAHWRVLRIHSQICGLLKKTNFYCENTEKQRPKRFLMRDKMVIYQTSPKALKPSQCVLSIC</sequence>
<feature type="region of interest" description="Disordered" evidence="1">
    <location>
        <begin position="1"/>
        <end position="120"/>
    </location>
</feature>
<feature type="compositionally biased region" description="Polar residues" evidence="1">
    <location>
        <begin position="71"/>
        <end position="84"/>
    </location>
</feature>
<feature type="non-terminal residue" evidence="2">
    <location>
        <position position="1"/>
    </location>
</feature>
<gene>
    <name evidence="2" type="ORF">BN9_133880</name>
</gene>
<protein>
    <submittedName>
        <fullName evidence="2">Uncharacterized protein</fullName>
    </submittedName>
</protein>
<evidence type="ECO:0000313" key="3">
    <source>
        <dbReference type="Proteomes" id="UP000053237"/>
    </source>
</evidence>
<name>A0A024GW19_9STRA</name>
<dbReference type="OrthoDB" id="435460at2759"/>
<dbReference type="AlphaFoldDB" id="A0A024GW19"/>
<keyword evidence="3" id="KW-1185">Reference proteome</keyword>
<organism evidence="2 3">
    <name type="scientific">Albugo candida</name>
    <dbReference type="NCBI Taxonomy" id="65357"/>
    <lineage>
        <taxon>Eukaryota</taxon>
        <taxon>Sar</taxon>
        <taxon>Stramenopiles</taxon>
        <taxon>Oomycota</taxon>
        <taxon>Peronosporomycetes</taxon>
        <taxon>Albuginales</taxon>
        <taxon>Albuginaceae</taxon>
        <taxon>Albugo</taxon>
    </lineage>
</organism>
<feature type="compositionally biased region" description="Low complexity" evidence="1">
    <location>
        <begin position="99"/>
        <end position="111"/>
    </location>
</feature>
<evidence type="ECO:0000313" key="2">
    <source>
        <dbReference type="EMBL" id="CCI50895.1"/>
    </source>
</evidence>
<reference evidence="2 3" key="1">
    <citation type="submission" date="2012-05" db="EMBL/GenBank/DDBJ databases">
        <title>Recombination and specialization in a pathogen metapopulation.</title>
        <authorList>
            <person name="Gardiner A."/>
            <person name="Kemen E."/>
            <person name="Schultz-Larsen T."/>
            <person name="MacLean D."/>
            <person name="Van Oosterhout C."/>
            <person name="Jones J.D.G."/>
        </authorList>
    </citation>
    <scope>NUCLEOTIDE SEQUENCE [LARGE SCALE GENOMIC DNA]</scope>
    <source>
        <strain evidence="2 3">Ac Nc2</strain>
    </source>
</reference>
<comment type="caution">
    <text evidence="2">The sequence shown here is derived from an EMBL/GenBank/DDBJ whole genome shotgun (WGS) entry which is preliminary data.</text>
</comment>
<proteinExistence type="predicted"/>
<dbReference type="Proteomes" id="UP000053237">
    <property type="component" value="Unassembled WGS sequence"/>
</dbReference>
<feature type="region of interest" description="Disordered" evidence="1">
    <location>
        <begin position="166"/>
        <end position="185"/>
    </location>
</feature>
<accession>A0A024GW19</accession>
<dbReference type="InParanoid" id="A0A024GW19"/>